<dbReference type="KEGG" id="sli:Slin_6993"/>
<dbReference type="Proteomes" id="UP000002028">
    <property type="component" value="Plasmid pSLIN03"/>
</dbReference>
<reference evidence="1 2" key="1">
    <citation type="journal article" date="2010" name="Stand. Genomic Sci.">
        <title>Complete genome sequence of Spirosoma linguale type strain (1).</title>
        <authorList>
            <person name="Lail K."/>
            <person name="Sikorski J."/>
            <person name="Saunders E."/>
            <person name="Lapidus A."/>
            <person name="Glavina Del Rio T."/>
            <person name="Copeland A."/>
            <person name="Tice H."/>
            <person name="Cheng J.-F."/>
            <person name="Lucas S."/>
            <person name="Nolan M."/>
            <person name="Bruce D."/>
            <person name="Goodwin L."/>
            <person name="Pitluck S."/>
            <person name="Ivanova N."/>
            <person name="Mavromatis K."/>
            <person name="Ovchinnikova G."/>
            <person name="Pati A."/>
            <person name="Chen A."/>
            <person name="Palaniappan K."/>
            <person name="Land M."/>
            <person name="Hauser L."/>
            <person name="Chang Y.-J."/>
            <person name="Jeffries C.D."/>
            <person name="Chain P."/>
            <person name="Brettin T."/>
            <person name="Detter J.C."/>
            <person name="Schuetze A."/>
            <person name="Rohde M."/>
            <person name="Tindall B.J."/>
            <person name="Goeker M."/>
            <person name="Bristow J."/>
            <person name="Eisen J.A."/>
            <person name="Markowitz V."/>
            <person name="Hugenholtz P."/>
            <person name="Kyrpides N.C."/>
            <person name="Klenk H.-P."/>
            <person name="Chen F."/>
        </authorList>
    </citation>
    <scope>NUCLEOTIDE SEQUENCE [LARGE SCALE GENOMIC DNA]</scope>
    <source>
        <strain evidence="2">ATCC 33905 / DSM 74 / LMG 10896 / Claus 1</strain>
    </source>
</reference>
<evidence type="ECO:0000313" key="1">
    <source>
        <dbReference type="EMBL" id="ADB42936.1"/>
    </source>
</evidence>
<proteinExistence type="predicted"/>
<dbReference type="Pfam" id="PF14022">
    <property type="entry name" value="DUF4238"/>
    <property type="match status" value="1"/>
</dbReference>
<dbReference type="RefSeq" id="WP_012931413.1">
    <property type="nucleotide sequence ID" value="NC_013733.1"/>
</dbReference>
<keyword evidence="2" id="KW-1185">Reference proteome</keyword>
<name>D2QVV4_SPILD</name>
<evidence type="ECO:0008006" key="3">
    <source>
        <dbReference type="Google" id="ProtNLM"/>
    </source>
</evidence>
<sequence length="166" mass="19346">MNRTEKEDQHYVPKFYLRNFSVNNNKKQIGVFNVKTNGYVPLAKLKTQACKSFFYGVDGKVEDNLSILENLTAPIISKMINSEKVCNYDTEEYMILLTFAILMQLRNPIMANVVDESYERLTKQVHSRSKEDIEFFKTNKVPNIHNWNIGLSLSVLRGCWGIEKNW</sequence>
<dbReference type="InterPro" id="IPR025332">
    <property type="entry name" value="DUF4238"/>
</dbReference>
<gene>
    <name evidence="1" type="ordered locus">Slin_6993</name>
</gene>
<dbReference type="EMBL" id="CP001772">
    <property type="protein sequence ID" value="ADB42936.1"/>
    <property type="molecule type" value="Genomic_DNA"/>
</dbReference>
<evidence type="ECO:0000313" key="2">
    <source>
        <dbReference type="Proteomes" id="UP000002028"/>
    </source>
</evidence>
<organism evidence="1 2">
    <name type="scientific">Spirosoma linguale (strain ATCC 33905 / DSM 74 / LMG 10896 / Claus 1)</name>
    <dbReference type="NCBI Taxonomy" id="504472"/>
    <lineage>
        <taxon>Bacteria</taxon>
        <taxon>Pseudomonadati</taxon>
        <taxon>Bacteroidota</taxon>
        <taxon>Cytophagia</taxon>
        <taxon>Cytophagales</taxon>
        <taxon>Cytophagaceae</taxon>
        <taxon>Spirosoma</taxon>
    </lineage>
</organism>
<geneLocation type="plasmid" evidence="1 2">
    <name>pSLIN03</name>
</geneLocation>
<dbReference type="HOGENOM" id="CLU_1601669_0_0_10"/>
<accession>D2QVV4</accession>
<dbReference type="AlphaFoldDB" id="D2QVV4"/>
<keyword evidence="1" id="KW-0614">Plasmid</keyword>
<protein>
    <recommendedName>
        <fullName evidence="3">DUF4238 domain-containing protein</fullName>
    </recommendedName>
</protein>